<dbReference type="EMBL" id="UYSL01021914">
    <property type="protein sequence ID" value="VDL79438.1"/>
    <property type="molecule type" value="Genomic_DNA"/>
</dbReference>
<name>A0A0N4YGB4_NIPBR</name>
<evidence type="ECO:0000256" key="5">
    <source>
        <dbReference type="SAM" id="Phobius"/>
    </source>
</evidence>
<keyword evidence="4 5" id="KW-0472">Membrane</keyword>
<dbReference type="InterPro" id="IPR036259">
    <property type="entry name" value="MFS_trans_sf"/>
</dbReference>
<dbReference type="GO" id="GO:0016020">
    <property type="term" value="C:membrane"/>
    <property type="evidence" value="ECO:0007669"/>
    <property type="project" value="UniProtKB-SubCell"/>
</dbReference>
<dbReference type="Pfam" id="PF00083">
    <property type="entry name" value="Sugar_tr"/>
    <property type="match status" value="1"/>
</dbReference>
<evidence type="ECO:0000256" key="4">
    <source>
        <dbReference type="ARBA" id="ARBA00023136"/>
    </source>
</evidence>
<dbReference type="AlphaFoldDB" id="A0A0N4YGB4"/>
<reference evidence="6 7" key="2">
    <citation type="submission" date="2018-11" db="EMBL/GenBank/DDBJ databases">
        <authorList>
            <consortium name="Pathogen Informatics"/>
        </authorList>
    </citation>
    <scope>NUCLEOTIDE SEQUENCE [LARGE SCALE GENOMIC DNA]</scope>
</reference>
<keyword evidence="7" id="KW-1185">Reference proteome</keyword>
<dbReference type="GO" id="GO:0015149">
    <property type="term" value="F:hexose transmembrane transporter activity"/>
    <property type="evidence" value="ECO:0007669"/>
    <property type="project" value="TreeGrafter"/>
</dbReference>
<dbReference type="PANTHER" id="PTHR23503">
    <property type="entry name" value="SOLUTE CARRIER FAMILY 2"/>
    <property type="match status" value="1"/>
</dbReference>
<comment type="subcellular location">
    <subcellularLocation>
        <location evidence="1">Membrane</location>
    </subcellularLocation>
</comment>
<keyword evidence="2 5" id="KW-0812">Transmembrane</keyword>
<dbReference type="Gene3D" id="1.20.1250.20">
    <property type="entry name" value="MFS general substrate transporter like domains"/>
    <property type="match status" value="1"/>
</dbReference>
<sequence length="205" mass="23425">MEDTAVYKNLLEESREPQKPSHSPPPRLLLSAVLVALGGPFNFGYQLLITNPSQEAFIQFLNRSHFLNRNEYLSREDLESQWSLVISIFFWGCTAGAFLIRVLSEKFGRKNSLQISHAIQIASCSLTVFSYYVSHVFLSISIFYDGTGSLFHFSYYFPPPSSKERRSVMLLSGLSYKLGNKIEGHASVVLNLYIHIFLPRWSVWC</sequence>
<gene>
    <name evidence="6" type="ORF">NBR_LOCUS15844</name>
</gene>
<dbReference type="WBParaSite" id="NBR_0001584301-mRNA-1">
    <property type="protein sequence ID" value="NBR_0001584301-mRNA-1"/>
    <property type="gene ID" value="NBR_0001584301"/>
</dbReference>
<evidence type="ECO:0000256" key="2">
    <source>
        <dbReference type="ARBA" id="ARBA00022692"/>
    </source>
</evidence>
<feature type="transmembrane region" description="Helical" evidence="5">
    <location>
        <begin position="82"/>
        <end position="103"/>
    </location>
</feature>
<reference evidence="8" key="1">
    <citation type="submission" date="2017-02" db="UniProtKB">
        <authorList>
            <consortium name="WormBaseParasite"/>
        </authorList>
    </citation>
    <scope>IDENTIFICATION</scope>
</reference>
<dbReference type="STRING" id="27835.A0A0N4YGB4"/>
<evidence type="ECO:0000256" key="1">
    <source>
        <dbReference type="ARBA" id="ARBA00004370"/>
    </source>
</evidence>
<dbReference type="PANTHER" id="PTHR23503:SF96">
    <property type="entry name" value="MAJOR FACILITATOR SUPERFAMILY (MFS) PROFILE DOMAIN-CONTAINING PROTEIN"/>
    <property type="match status" value="1"/>
</dbReference>
<dbReference type="InterPro" id="IPR005828">
    <property type="entry name" value="MFS_sugar_transport-like"/>
</dbReference>
<protein>
    <submittedName>
        <fullName evidence="8">Glucose transporter type 1 (inferred by orthology to a D. melanogaster protein)</fullName>
    </submittedName>
</protein>
<organism evidence="8">
    <name type="scientific">Nippostrongylus brasiliensis</name>
    <name type="common">Rat hookworm</name>
    <dbReference type="NCBI Taxonomy" id="27835"/>
    <lineage>
        <taxon>Eukaryota</taxon>
        <taxon>Metazoa</taxon>
        <taxon>Ecdysozoa</taxon>
        <taxon>Nematoda</taxon>
        <taxon>Chromadorea</taxon>
        <taxon>Rhabditida</taxon>
        <taxon>Rhabditina</taxon>
        <taxon>Rhabditomorpha</taxon>
        <taxon>Strongyloidea</taxon>
        <taxon>Heligmosomidae</taxon>
        <taxon>Nippostrongylus</taxon>
    </lineage>
</organism>
<evidence type="ECO:0000313" key="8">
    <source>
        <dbReference type="WBParaSite" id="NBR_0001584301-mRNA-1"/>
    </source>
</evidence>
<dbReference type="SUPFAM" id="SSF103473">
    <property type="entry name" value="MFS general substrate transporter"/>
    <property type="match status" value="1"/>
</dbReference>
<dbReference type="InterPro" id="IPR045263">
    <property type="entry name" value="GLUT"/>
</dbReference>
<proteinExistence type="predicted"/>
<dbReference type="Proteomes" id="UP000271162">
    <property type="component" value="Unassembled WGS sequence"/>
</dbReference>
<feature type="transmembrane region" description="Helical" evidence="5">
    <location>
        <begin position="28"/>
        <end position="48"/>
    </location>
</feature>
<keyword evidence="3 5" id="KW-1133">Transmembrane helix</keyword>
<evidence type="ECO:0000256" key="3">
    <source>
        <dbReference type="ARBA" id="ARBA00022989"/>
    </source>
</evidence>
<accession>A0A0N4YGB4</accession>
<evidence type="ECO:0000313" key="7">
    <source>
        <dbReference type="Proteomes" id="UP000271162"/>
    </source>
</evidence>
<evidence type="ECO:0000313" key="6">
    <source>
        <dbReference type="EMBL" id="VDL79438.1"/>
    </source>
</evidence>